<keyword evidence="2" id="KW-1185">Reference proteome</keyword>
<reference evidence="1" key="1">
    <citation type="submission" date="2021-03" db="EMBL/GenBank/DDBJ databases">
        <title>Bacillus suaedae sp. nov., isolated from Suaeda aralocaspica.</title>
        <authorList>
            <person name="Lei R.F.R."/>
        </authorList>
    </citation>
    <scope>NUCLEOTIDE SEQUENCE</scope>
    <source>
        <strain evidence="1">YZJH907-2</strain>
    </source>
</reference>
<dbReference type="RefSeq" id="WP_210596577.1">
    <property type="nucleotide sequence ID" value="NZ_JAGKSQ010000002.1"/>
</dbReference>
<accession>A0A940WZB9</accession>
<protein>
    <submittedName>
        <fullName evidence="1">Uncharacterized protein</fullName>
    </submittedName>
</protein>
<organism evidence="1 2">
    <name type="scientific">Halalkalibacter suaedae</name>
    <dbReference type="NCBI Taxonomy" id="2822140"/>
    <lineage>
        <taxon>Bacteria</taxon>
        <taxon>Bacillati</taxon>
        <taxon>Bacillota</taxon>
        <taxon>Bacilli</taxon>
        <taxon>Bacillales</taxon>
        <taxon>Bacillaceae</taxon>
        <taxon>Halalkalibacter</taxon>
    </lineage>
</organism>
<comment type="caution">
    <text evidence="1">The sequence shown here is derived from an EMBL/GenBank/DDBJ whole genome shotgun (WGS) entry which is preliminary data.</text>
</comment>
<evidence type="ECO:0000313" key="1">
    <source>
        <dbReference type="EMBL" id="MBP3950904.1"/>
    </source>
</evidence>
<sequence length="60" mass="7366">MKRNEWSEWQRQVIIDDYVKPNVDENELEKKMAMINNKYKAIHQRAFSTFPKLRDNRVNV</sequence>
<evidence type="ECO:0000313" key="2">
    <source>
        <dbReference type="Proteomes" id="UP000678228"/>
    </source>
</evidence>
<gene>
    <name evidence="1" type="ORF">J7W16_07120</name>
</gene>
<dbReference type="EMBL" id="JAGKSQ010000002">
    <property type="protein sequence ID" value="MBP3950904.1"/>
    <property type="molecule type" value="Genomic_DNA"/>
</dbReference>
<dbReference type="AlphaFoldDB" id="A0A940WZB9"/>
<dbReference type="Proteomes" id="UP000678228">
    <property type="component" value="Unassembled WGS sequence"/>
</dbReference>
<proteinExistence type="predicted"/>
<name>A0A940WZB9_9BACI</name>